<dbReference type="PROSITE" id="PS51257">
    <property type="entry name" value="PROKAR_LIPOPROTEIN"/>
    <property type="match status" value="1"/>
</dbReference>
<feature type="region of interest" description="Disordered" evidence="1">
    <location>
        <begin position="104"/>
        <end position="174"/>
    </location>
</feature>
<feature type="compositionally biased region" description="Low complexity" evidence="1">
    <location>
        <begin position="127"/>
        <end position="174"/>
    </location>
</feature>
<evidence type="ECO:0000313" key="3">
    <source>
        <dbReference type="Proteomes" id="UP000635278"/>
    </source>
</evidence>
<comment type="caution">
    <text evidence="2">The sequence shown here is derived from an EMBL/GenBank/DDBJ whole genome shotgun (WGS) entry which is preliminary data.</text>
</comment>
<evidence type="ECO:0000256" key="1">
    <source>
        <dbReference type="SAM" id="MobiDB-lite"/>
    </source>
</evidence>
<organism evidence="2 3">
    <name type="scientific">Acetobacter musti</name>
    <dbReference type="NCBI Taxonomy" id="864732"/>
    <lineage>
        <taxon>Bacteria</taxon>
        <taxon>Pseudomonadati</taxon>
        <taxon>Pseudomonadota</taxon>
        <taxon>Alphaproteobacteria</taxon>
        <taxon>Acetobacterales</taxon>
        <taxon>Acetobacteraceae</taxon>
        <taxon>Acetobacter</taxon>
    </lineage>
</organism>
<accession>A0ABX0JRR7</accession>
<feature type="region of interest" description="Disordered" evidence="1">
    <location>
        <begin position="232"/>
        <end position="267"/>
    </location>
</feature>
<proteinExistence type="predicted"/>
<protein>
    <recommendedName>
        <fullName evidence="4">OmpA-like domain-containing protein</fullName>
    </recommendedName>
</protein>
<reference evidence="2 3" key="1">
    <citation type="journal article" date="2020" name="Int. J. Syst. Evol. Microbiol.">
        <title>Novel acetic acid bacteria from cider fermentations: Acetobacter conturbans sp. nov. and Acetobacter fallax sp. nov.</title>
        <authorList>
            <person name="Sombolestani A.S."/>
            <person name="Cleenwerck I."/>
            <person name="Cnockaert M."/>
            <person name="Borremans W."/>
            <person name="Wieme A.D."/>
            <person name="De Vuyst L."/>
            <person name="Vandamme P."/>
        </authorList>
    </citation>
    <scope>NUCLEOTIDE SEQUENCE [LARGE SCALE GENOMIC DNA]</scope>
    <source>
        <strain evidence="2 3">LMG 30640</strain>
    </source>
</reference>
<dbReference type="RefSeq" id="WP_173583872.1">
    <property type="nucleotide sequence ID" value="NZ_WOTB01000016.1"/>
</dbReference>
<evidence type="ECO:0008006" key="4">
    <source>
        <dbReference type="Google" id="ProtNLM"/>
    </source>
</evidence>
<gene>
    <name evidence="2" type="ORF">GOB93_12635</name>
</gene>
<sequence>MTAPRPSSVSHRPFLRGLLSVLLPASLVMLGGCHHRDVVDTTLDWYHQYQGGLIAQQRPPAPGLNAPFPKVGLTPTKAPPLPSPALRQTITTNLITARNLSLRTEAQNGTLTPVIPPPPGQAGMGQTGTAQTGQGATGQATAAKAAPGAKPGAPGTQAASGTAQPGPGAPAQSAIPAGAMGAVLDAADSQPSAPPAAAPAAPAPAAKSPAATPAGTDEAEVAMPVFVGDKGAPAASAPQVLPEIPAGPPPAPSFPGFSVPSDAGLPDRVRPDYDLSQQSGVVIHFLPGSDQLSPGQDNALSKLATSRGTATLFLHCSGEAVSMSAADQAQAVELGLLRARTLSEALKKLGVPDAAMRVSSAAFGVSARVSKNG</sequence>
<feature type="region of interest" description="Disordered" evidence="1">
    <location>
        <begin position="187"/>
        <end position="216"/>
    </location>
</feature>
<keyword evidence="3" id="KW-1185">Reference proteome</keyword>
<feature type="compositionally biased region" description="Low complexity" evidence="1">
    <location>
        <begin position="198"/>
        <end position="214"/>
    </location>
</feature>
<name>A0ABX0JRR7_9PROT</name>
<dbReference type="Proteomes" id="UP000635278">
    <property type="component" value="Unassembled WGS sequence"/>
</dbReference>
<evidence type="ECO:0000313" key="2">
    <source>
        <dbReference type="EMBL" id="NHN85483.1"/>
    </source>
</evidence>
<dbReference type="EMBL" id="WOTB01000016">
    <property type="protein sequence ID" value="NHN85483.1"/>
    <property type="molecule type" value="Genomic_DNA"/>
</dbReference>